<proteinExistence type="predicted"/>
<sequence length="117" mass="13256">MLNRVRNSHTYQQWHAWKYCTLSPRIEPKSSYTALFVRALTVDILCKIDFIKGGTSMPKKGTKLSAAARKKISRSVRAALRAKGANASEMRKLAKARRQIVKAHKLDQKAWNEVSGE</sequence>
<accession>A0A1F5QDX2</accession>
<reference evidence="1 2" key="1">
    <citation type="journal article" date="2016" name="Nat. Commun.">
        <title>Thousands of microbial genomes shed light on interconnected biogeochemical processes in an aquifer system.</title>
        <authorList>
            <person name="Anantharaman K."/>
            <person name="Brown C.T."/>
            <person name="Hug L.A."/>
            <person name="Sharon I."/>
            <person name="Castelle C.J."/>
            <person name="Probst A.J."/>
            <person name="Thomas B.C."/>
            <person name="Singh A."/>
            <person name="Wilkins M.J."/>
            <person name="Karaoz U."/>
            <person name="Brodie E.L."/>
            <person name="Williams K.H."/>
            <person name="Hubbard S.S."/>
            <person name="Banfield J.F."/>
        </authorList>
    </citation>
    <scope>NUCLEOTIDE SEQUENCE [LARGE SCALE GENOMIC DNA]</scope>
</reference>
<organism evidence="1 2">
    <name type="scientific">Candidatus Doudnabacteria bacterium RIFCSPLOWO2_02_FULL_48_13</name>
    <dbReference type="NCBI Taxonomy" id="1817845"/>
    <lineage>
        <taxon>Bacteria</taxon>
        <taxon>Candidatus Doudnaibacteriota</taxon>
    </lineage>
</organism>
<evidence type="ECO:0000313" key="2">
    <source>
        <dbReference type="Proteomes" id="UP000177235"/>
    </source>
</evidence>
<protein>
    <submittedName>
        <fullName evidence="1">Uncharacterized protein</fullName>
    </submittedName>
</protein>
<gene>
    <name evidence="1" type="ORF">A3J05_02020</name>
</gene>
<name>A0A1F5QDX2_9BACT</name>
<dbReference type="AlphaFoldDB" id="A0A1F5QDX2"/>
<evidence type="ECO:0000313" key="1">
    <source>
        <dbReference type="EMBL" id="OGE99960.1"/>
    </source>
</evidence>
<dbReference type="Proteomes" id="UP000177235">
    <property type="component" value="Unassembled WGS sequence"/>
</dbReference>
<comment type="caution">
    <text evidence="1">The sequence shown here is derived from an EMBL/GenBank/DDBJ whole genome shotgun (WGS) entry which is preliminary data.</text>
</comment>
<dbReference type="EMBL" id="MFFF01000005">
    <property type="protein sequence ID" value="OGE99960.1"/>
    <property type="molecule type" value="Genomic_DNA"/>
</dbReference>